<sequence length="569" mass="63728">MGKSTSNLYDVKPAKTQTPNAPLAEYTAANAPLPTHPATKTVVLVCDGVKLAITYNLSGALRRVRHTHGAVRVLVWLGPAEDEDETRSVFTLLERLWDQADKNDANGSKTLTHSSIQELLNGFLQRRIELQPGAIPATSSPMWVYLARFHAQPWFTRVWIIQEVAVSSSALMMCGRAESDWHKVGFSSLVLYAHILQDYPVMIGENPAFWGFYSHIANCATMWNWSLSNITGRSTNRLCDLLEDARDFEATDPRDKVFALLGLPYASATLADFRSDPLLLVPDYTRSHDQVYRDVTRKPIKEMRSLDVLSSVNHDEDALSKSPSWVPRWNRKRYSSALELCTIRPFYQACSDLPTSLYESAHEDILSLRGLIFDTVTSVGHIINTMEYSLNERASDPTLAVHSWIDDMSTTETYPIGEPLDAVYSITLVANSRDGFVPADENLTQHLADFYAYLIGYFQLTLPDRPIDTALREAAKSGNGSRFSVADPLVCDFRRLFTTSKGYIGLGPSALREGDLVCVLFGGIVPFTLRQEDGVYRLVGESYVHGLMHREAIQEMIDGQLSEMTFDIH</sequence>
<gene>
    <name evidence="1" type="ORF">EPUS_06118</name>
</gene>
<reference evidence="2" key="1">
    <citation type="journal article" date="2014" name="BMC Genomics">
        <title>Genome characteristics reveal the impact of lichenization on lichen-forming fungus Endocarpon pusillum Hedwig (Verrucariales, Ascomycota).</title>
        <authorList>
            <person name="Wang Y.-Y."/>
            <person name="Liu B."/>
            <person name="Zhang X.-Y."/>
            <person name="Zhou Q.-M."/>
            <person name="Zhang T."/>
            <person name="Li H."/>
            <person name="Yu Y.-F."/>
            <person name="Zhang X.-L."/>
            <person name="Hao X.-Y."/>
            <person name="Wang M."/>
            <person name="Wang L."/>
            <person name="Wei J.-C."/>
        </authorList>
    </citation>
    <scope>NUCLEOTIDE SEQUENCE [LARGE SCALE GENOMIC DNA]</scope>
    <source>
        <strain evidence="2">Z07020 / HMAS-L-300199</strain>
    </source>
</reference>
<dbReference type="EMBL" id="KE721110">
    <property type="protein sequence ID" value="ERF72362.1"/>
    <property type="molecule type" value="Genomic_DNA"/>
</dbReference>
<dbReference type="eggNOG" id="ENOG502RWZS">
    <property type="taxonomic scope" value="Eukaryota"/>
</dbReference>
<dbReference type="AlphaFoldDB" id="U1G4V6"/>
<dbReference type="Pfam" id="PF26639">
    <property type="entry name" value="Het-6_barrel"/>
    <property type="match status" value="1"/>
</dbReference>
<evidence type="ECO:0000313" key="2">
    <source>
        <dbReference type="Proteomes" id="UP000019373"/>
    </source>
</evidence>
<proteinExistence type="predicted"/>
<dbReference type="OrthoDB" id="4850726at2759"/>
<name>U1G4V6_ENDPU</name>
<protein>
    <recommendedName>
        <fullName evidence="3">Heterokaryon incompatibility domain-containing protein</fullName>
    </recommendedName>
</protein>
<organism evidence="1 2">
    <name type="scientific">Endocarpon pusillum (strain Z07020 / HMAS-L-300199)</name>
    <name type="common">Lichen-forming fungus</name>
    <dbReference type="NCBI Taxonomy" id="1263415"/>
    <lineage>
        <taxon>Eukaryota</taxon>
        <taxon>Fungi</taxon>
        <taxon>Dikarya</taxon>
        <taxon>Ascomycota</taxon>
        <taxon>Pezizomycotina</taxon>
        <taxon>Eurotiomycetes</taxon>
        <taxon>Chaetothyriomycetidae</taxon>
        <taxon>Verrucariales</taxon>
        <taxon>Verrucariaceae</taxon>
        <taxon>Endocarpon</taxon>
    </lineage>
</organism>
<accession>U1G4V6</accession>
<dbReference type="PANTHER" id="PTHR24148:SF64">
    <property type="entry name" value="HETEROKARYON INCOMPATIBILITY DOMAIN-CONTAINING PROTEIN"/>
    <property type="match status" value="1"/>
</dbReference>
<dbReference type="RefSeq" id="XP_007802033.1">
    <property type="nucleotide sequence ID" value="XM_007803842.1"/>
</dbReference>
<dbReference type="HOGENOM" id="CLU_004184_7_3_1"/>
<evidence type="ECO:0008006" key="3">
    <source>
        <dbReference type="Google" id="ProtNLM"/>
    </source>
</evidence>
<dbReference type="PANTHER" id="PTHR24148">
    <property type="entry name" value="ANKYRIN REPEAT DOMAIN-CONTAINING PROTEIN 39 HOMOLOG-RELATED"/>
    <property type="match status" value="1"/>
</dbReference>
<dbReference type="GeneID" id="19241065"/>
<dbReference type="InterPro" id="IPR052895">
    <property type="entry name" value="HetReg/Transcr_Mod"/>
</dbReference>
<dbReference type="Proteomes" id="UP000019373">
    <property type="component" value="Unassembled WGS sequence"/>
</dbReference>
<evidence type="ECO:0000313" key="1">
    <source>
        <dbReference type="EMBL" id="ERF72362.1"/>
    </source>
</evidence>
<keyword evidence="2" id="KW-1185">Reference proteome</keyword>